<dbReference type="PROSITE" id="PS00798">
    <property type="entry name" value="ALDOKETO_REDUCTASE_1"/>
    <property type="match status" value="1"/>
</dbReference>
<accession>D8SG15</accession>
<protein>
    <recommendedName>
        <fullName evidence="5">NADP-dependent oxidoreductase domain-containing protein</fullName>
    </recommendedName>
</protein>
<sequence length="323" mass="35644">MTDFFPLNTGARIPAVGLGTWEADGEACTRAVRFAALEAGYRHIDCSHLYGNEIQVGLALREILGDGGGIKREDLFLTSKLWFTAKTPRHVETCVDASLRNLGLDYLDLYLLHWPTPAPMGDATDPPPAAALEHREEVRQIKESWQVMEALLATNKVRAIGVSNFGISQLQELLGSCLIVPAVNQVELHPFWRQDDLVEFCKRKGIHVSAHTPLGIPGTNIGSLQLPTSVVAAIAEELGKTPAQVILRWGLQRGTSVLPRSLTPERIKLNIDILDWCLADDDWKAINAMEPQVRLINGTFSYLSENAPLQAVKEDEVEQAENI</sequence>
<feature type="active site" description="Proton donor" evidence="2">
    <location>
        <position position="50"/>
    </location>
</feature>
<evidence type="ECO:0000313" key="7">
    <source>
        <dbReference type="Proteomes" id="UP000001514"/>
    </source>
</evidence>
<organism evidence="7">
    <name type="scientific">Selaginella moellendorffii</name>
    <name type="common">Spikemoss</name>
    <dbReference type="NCBI Taxonomy" id="88036"/>
    <lineage>
        <taxon>Eukaryota</taxon>
        <taxon>Viridiplantae</taxon>
        <taxon>Streptophyta</taxon>
        <taxon>Embryophyta</taxon>
        <taxon>Tracheophyta</taxon>
        <taxon>Lycopodiopsida</taxon>
        <taxon>Selaginellales</taxon>
        <taxon>Selaginellaceae</taxon>
        <taxon>Selaginella</taxon>
    </lineage>
</organism>
<dbReference type="HOGENOM" id="CLU_023205_0_0_1"/>
<dbReference type="Proteomes" id="UP000001514">
    <property type="component" value="Unassembled WGS sequence"/>
</dbReference>
<gene>
    <name evidence="6" type="ORF">SELMODRAFT_116400</name>
</gene>
<name>D8SG15_SELML</name>
<feature type="binding site" evidence="3">
    <location>
        <position position="113"/>
    </location>
    <ligand>
        <name>substrate</name>
    </ligand>
</feature>
<evidence type="ECO:0000259" key="5">
    <source>
        <dbReference type="Pfam" id="PF00248"/>
    </source>
</evidence>
<dbReference type="Pfam" id="PF00248">
    <property type="entry name" value="Aldo_ket_red"/>
    <property type="match status" value="1"/>
</dbReference>
<dbReference type="eggNOG" id="KOG1577">
    <property type="taxonomic scope" value="Eukaryota"/>
</dbReference>
<dbReference type="PROSITE" id="PS00062">
    <property type="entry name" value="ALDOKETO_REDUCTASE_2"/>
    <property type="match status" value="1"/>
</dbReference>
<feature type="site" description="Lowers pKa of active site Tyr" evidence="4">
    <location>
        <position position="80"/>
    </location>
</feature>
<dbReference type="InterPro" id="IPR018170">
    <property type="entry name" value="Aldo/ket_reductase_CS"/>
</dbReference>
<dbReference type="EMBL" id="GL377618">
    <property type="protein sequence ID" value="EFJ16601.1"/>
    <property type="molecule type" value="Genomic_DNA"/>
</dbReference>
<dbReference type="GO" id="GO:0004032">
    <property type="term" value="F:aldose reductase (NADPH) activity"/>
    <property type="evidence" value="ECO:0000318"/>
    <property type="project" value="GO_Central"/>
</dbReference>
<dbReference type="STRING" id="88036.D8SG15"/>
<dbReference type="GO" id="GO:0005829">
    <property type="term" value="C:cytosol"/>
    <property type="evidence" value="ECO:0000318"/>
    <property type="project" value="GO_Central"/>
</dbReference>
<reference evidence="6 7" key="1">
    <citation type="journal article" date="2011" name="Science">
        <title>The Selaginella genome identifies genetic changes associated with the evolution of vascular plants.</title>
        <authorList>
            <person name="Banks J.A."/>
            <person name="Nishiyama T."/>
            <person name="Hasebe M."/>
            <person name="Bowman J.L."/>
            <person name="Gribskov M."/>
            <person name="dePamphilis C."/>
            <person name="Albert V.A."/>
            <person name="Aono N."/>
            <person name="Aoyama T."/>
            <person name="Ambrose B.A."/>
            <person name="Ashton N.W."/>
            <person name="Axtell M.J."/>
            <person name="Barker E."/>
            <person name="Barker M.S."/>
            <person name="Bennetzen J.L."/>
            <person name="Bonawitz N.D."/>
            <person name="Chapple C."/>
            <person name="Cheng C."/>
            <person name="Correa L.G."/>
            <person name="Dacre M."/>
            <person name="DeBarry J."/>
            <person name="Dreyer I."/>
            <person name="Elias M."/>
            <person name="Engstrom E.M."/>
            <person name="Estelle M."/>
            <person name="Feng L."/>
            <person name="Finet C."/>
            <person name="Floyd S.K."/>
            <person name="Frommer W.B."/>
            <person name="Fujita T."/>
            <person name="Gramzow L."/>
            <person name="Gutensohn M."/>
            <person name="Harholt J."/>
            <person name="Hattori M."/>
            <person name="Heyl A."/>
            <person name="Hirai T."/>
            <person name="Hiwatashi Y."/>
            <person name="Ishikawa M."/>
            <person name="Iwata M."/>
            <person name="Karol K.G."/>
            <person name="Koehler B."/>
            <person name="Kolukisaoglu U."/>
            <person name="Kubo M."/>
            <person name="Kurata T."/>
            <person name="Lalonde S."/>
            <person name="Li K."/>
            <person name="Li Y."/>
            <person name="Litt A."/>
            <person name="Lyons E."/>
            <person name="Manning G."/>
            <person name="Maruyama T."/>
            <person name="Michael T.P."/>
            <person name="Mikami K."/>
            <person name="Miyazaki S."/>
            <person name="Morinaga S."/>
            <person name="Murata T."/>
            <person name="Mueller-Roeber B."/>
            <person name="Nelson D.R."/>
            <person name="Obara M."/>
            <person name="Oguri Y."/>
            <person name="Olmstead R.G."/>
            <person name="Onodera N."/>
            <person name="Petersen B.L."/>
            <person name="Pils B."/>
            <person name="Prigge M."/>
            <person name="Rensing S.A."/>
            <person name="Riano-Pachon D.M."/>
            <person name="Roberts A.W."/>
            <person name="Sato Y."/>
            <person name="Scheller H.V."/>
            <person name="Schulz B."/>
            <person name="Schulz C."/>
            <person name="Shakirov E.V."/>
            <person name="Shibagaki N."/>
            <person name="Shinohara N."/>
            <person name="Shippen D.E."/>
            <person name="Soerensen I."/>
            <person name="Sotooka R."/>
            <person name="Sugimoto N."/>
            <person name="Sugita M."/>
            <person name="Sumikawa N."/>
            <person name="Tanurdzic M."/>
            <person name="Theissen G."/>
            <person name="Ulvskov P."/>
            <person name="Wakazuki S."/>
            <person name="Weng J.K."/>
            <person name="Willats W.W."/>
            <person name="Wipf D."/>
            <person name="Wolf P.G."/>
            <person name="Yang L."/>
            <person name="Zimmer A.D."/>
            <person name="Zhu Q."/>
            <person name="Mitros T."/>
            <person name="Hellsten U."/>
            <person name="Loque D."/>
            <person name="Otillar R."/>
            <person name="Salamov A."/>
            <person name="Schmutz J."/>
            <person name="Shapiro H."/>
            <person name="Lindquist E."/>
            <person name="Lucas S."/>
            <person name="Rokhsar D."/>
            <person name="Grigoriev I.V."/>
        </authorList>
    </citation>
    <scope>NUCLEOTIDE SEQUENCE [LARGE SCALE GENOMIC DNA]</scope>
</reference>
<dbReference type="PRINTS" id="PR00069">
    <property type="entry name" value="ALDKETRDTASE"/>
</dbReference>
<dbReference type="InParanoid" id="D8SG15"/>
<dbReference type="Gramene" id="EFJ16601">
    <property type="protein sequence ID" value="EFJ16601"/>
    <property type="gene ID" value="SELMODRAFT_116400"/>
</dbReference>
<dbReference type="OMA" id="PRISFWR"/>
<evidence type="ECO:0000256" key="3">
    <source>
        <dbReference type="PIRSR" id="PIRSR000097-2"/>
    </source>
</evidence>
<dbReference type="Gene3D" id="3.20.20.100">
    <property type="entry name" value="NADP-dependent oxidoreductase domain"/>
    <property type="match status" value="1"/>
</dbReference>
<proteinExistence type="predicted"/>
<dbReference type="PANTHER" id="PTHR11732">
    <property type="entry name" value="ALDO/KETO REDUCTASE"/>
    <property type="match status" value="1"/>
</dbReference>
<keyword evidence="7" id="KW-1185">Reference proteome</keyword>
<dbReference type="SUPFAM" id="SSF51430">
    <property type="entry name" value="NAD(P)-linked oxidoreductase"/>
    <property type="match status" value="1"/>
</dbReference>
<evidence type="ECO:0000313" key="6">
    <source>
        <dbReference type="EMBL" id="EFJ16601.1"/>
    </source>
</evidence>
<evidence type="ECO:0000256" key="1">
    <source>
        <dbReference type="ARBA" id="ARBA00023002"/>
    </source>
</evidence>
<dbReference type="InterPro" id="IPR036812">
    <property type="entry name" value="NAD(P)_OxRdtase_dom_sf"/>
</dbReference>
<dbReference type="KEGG" id="smo:SELMODRAFT_116400"/>
<dbReference type="InterPro" id="IPR020471">
    <property type="entry name" value="AKR"/>
</dbReference>
<dbReference type="FunFam" id="3.20.20.100:FF:000002">
    <property type="entry name" value="2,5-diketo-D-gluconic acid reductase A"/>
    <property type="match status" value="1"/>
</dbReference>
<evidence type="ECO:0000256" key="2">
    <source>
        <dbReference type="PIRSR" id="PIRSR000097-1"/>
    </source>
</evidence>
<keyword evidence="1" id="KW-0560">Oxidoreductase</keyword>
<dbReference type="PIRSF" id="PIRSF000097">
    <property type="entry name" value="AKR"/>
    <property type="match status" value="1"/>
</dbReference>
<dbReference type="AlphaFoldDB" id="D8SG15"/>
<evidence type="ECO:0000256" key="4">
    <source>
        <dbReference type="PIRSR" id="PIRSR000097-3"/>
    </source>
</evidence>
<feature type="domain" description="NADP-dependent oxidoreductase" evidence="5">
    <location>
        <begin position="16"/>
        <end position="289"/>
    </location>
</feature>
<dbReference type="InterPro" id="IPR023210">
    <property type="entry name" value="NADP_OxRdtase_dom"/>
</dbReference>